<dbReference type="Gene3D" id="3.40.630.30">
    <property type="match status" value="1"/>
</dbReference>
<evidence type="ECO:0000256" key="2">
    <source>
        <dbReference type="ARBA" id="ARBA00023315"/>
    </source>
</evidence>
<dbReference type="InterPro" id="IPR000182">
    <property type="entry name" value="GNAT_dom"/>
</dbReference>
<evidence type="ECO:0000256" key="1">
    <source>
        <dbReference type="ARBA" id="ARBA00022679"/>
    </source>
</evidence>
<protein>
    <submittedName>
        <fullName evidence="4">GNAT family N-acetyltransferase</fullName>
    </submittedName>
</protein>
<dbReference type="PANTHER" id="PTHR43877:SF1">
    <property type="entry name" value="ACETYLTRANSFERASE"/>
    <property type="match status" value="1"/>
</dbReference>
<dbReference type="SUPFAM" id="SSF55729">
    <property type="entry name" value="Acyl-CoA N-acyltransferases (Nat)"/>
    <property type="match status" value="1"/>
</dbReference>
<reference evidence="4" key="1">
    <citation type="submission" date="2023-06" db="EMBL/GenBank/DDBJ databases">
        <title>SYSU T00b26.</title>
        <authorList>
            <person name="Gao L."/>
            <person name="Fang B.-Z."/>
            <person name="Li W.-J."/>
        </authorList>
    </citation>
    <scope>NUCLEOTIDE SEQUENCE</scope>
    <source>
        <strain evidence="4">SYSU T00b26</strain>
    </source>
</reference>
<evidence type="ECO:0000313" key="5">
    <source>
        <dbReference type="Proteomes" id="UP001172738"/>
    </source>
</evidence>
<feature type="domain" description="N-acetyltransferase" evidence="3">
    <location>
        <begin position="4"/>
        <end position="138"/>
    </location>
</feature>
<dbReference type="PANTHER" id="PTHR43877">
    <property type="entry name" value="AMINOALKYLPHOSPHONATE N-ACETYLTRANSFERASE-RELATED-RELATED"/>
    <property type="match status" value="1"/>
</dbReference>
<name>A0ABT8G0T8_9MICO</name>
<dbReference type="InterPro" id="IPR050832">
    <property type="entry name" value="Bact_Acetyltransf"/>
</dbReference>
<keyword evidence="1" id="KW-0808">Transferase</keyword>
<dbReference type="Pfam" id="PF13508">
    <property type="entry name" value="Acetyltransf_7"/>
    <property type="match status" value="1"/>
</dbReference>
<evidence type="ECO:0000313" key="4">
    <source>
        <dbReference type="EMBL" id="MDN4472750.1"/>
    </source>
</evidence>
<evidence type="ECO:0000259" key="3">
    <source>
        <dbReference type="PROSITE" id="PS51186"/>
    </source>
</evidence>
<gene>
    <name evidence="4" type="ORF">QQX04_07050</name>
</gene>
<comment type="caution">
    <text evidence="4">The sequence shown here is derived from an EMBL/GenBank/DDBJ whole genome shotgun (WGS) entry which is preliminary data.</text>
</comment>
<keyword evidence="2" id="KW-0012">Acyltransferase</keyword>
<proteinExistence type="predicted"/>
<dbReference type="CDD" id="cd04301">
    <property type="entry name" value="NAT_SF"/>
    <property type="match status" value="1"/>
</dbReference>
<dbReference type="RefSeq" id="WP_301127598.1">
    <property type="nucleotide sequence ID" value="NZ_JAUHPV010000003.1"/>
</dbReference>
<dbReference type="EMBL" id="JAUHPV010000003">
    <property type="protein sequence ID" value="MDN4472750.1"/>
    <property type="molecule type" value="Genomic_DNA"/>
</dbReference>
<dbReference type="PROSITE" id="PS51186">
    <property type="entry name" value="GNAT"/>
    <property type="match status" value="1"/>
</dbReference>
<accession>A0ABT8G0T8</accession>
<dbReference type="Proteomes" id="UP001172738">
    <property type="component" value="Unassembled WGS sequence"/>
</dbReference>
<dbReference type="InterPro" id="IPR016181">
    <property type="entry name" value="Acyl_CoA_acyltransferase"/>
</dbReference>
<organism evidence="4 5">
    <name type="scientific">Demequina zhanjiangensis</name>
    <dbReference type="NCBI Taxonomy" id="3051659"/>
    <lineage>
        <taxon>Bacteria</taxon>
        <taxon>Bacillati</taxon>
        <taxon>Actinomycetota</taxon>
        <taxon>Actinomycetes</taxon>
        <taxon>Micrococcales</taxon>
        <taxon>Demequinaceae</taxon>
        <taxon>Demequina</taxon>
    </lineage>
</organism>
<sequence>MHQASIRTADQADLVHLTTLDTHVRAAELERVVSLGRALLAEQDSEIVGWLRWSLFWDEHPFMNMLMVRADLRGNGIGTSLIEAWLDSARASQHVRVMTSTLSTESAQHFYRRLGFVDCGELQLPGEPVELLFRMELT</sequence>
<keyword evidence="5" id="KW-1185">Reference proteome</keyword>